<gene>
    <name evidence="2" type="ORF">MENT_LOCUS28720</name>
    <name evidence="3" type="ORF">MENT_LOCUS28723</name>
</gene>
<protein>
    <submittedName>
        <fullName evidence="2">Uncharacterized protein</fullName>
    </submittedName>
</protein>
<reference evidence="2 4" key="1">
    <citation type="submission" date="2020-08" db="EMBL/GenBank/DDBJ databases">
        <authorList>
            <person name="Koutsovoulos G."/>
            <person name="Danchin GJ E."/>
        </authorList>
    </citation>
    <scope>NUCLEOTIDE SEQUENCE [LARGE SCALE GENOMIC DNA]</scope>
</reference>
<keyword evidence="1" id="KW-0812">Transmembrane</keyword>
<evidence type="ECO:0000256" key="1">
    <source>
        <dbReference type="SAM" id="Phobius"/>
    </source>
</evidence>
<sequence length="123" mass="14331">MKRASATVSKNLPYQSIFRLDTHIKPTSWLYIRLATSIYLHYLACNFYALIVFSIPYISRSVVHDGGQYVHTFVLNTSRCCWTSSDYGRWVSRFAKARYRVLPKISALCKFLFSQTFISIISR</sequence>
<evidence type="ECO:0000313" key="4">
    <source>
        <dbReference type="Proteomes" id="UP000580250"/>
    </source>
</evidence>
<accession>A0A6V7VQ50</accession>
<evidence type="ECO:0000313" key="3">
    <source>
        <dbReference type="EMBL" id="CAD2176885.1"/>
    </source>
</evidence>
<feature type="transmembrane region" description="Helical" evidence="1">
    <location>
        <begin position="38"/>
        <end position="58"/>
    </location>
</feature>
<dbReference type="EMBL" id="CAJEWN010000285">
    <property type="protein sequence ID" value="CAD2176885.1"/>
    <property type="molecule type" value="Genomic_DNA"/>
</dbReference>
<name>A0A6V7VQ50_MELEN</name>
<dbReference type="AlphaFoldDB" id="A0A6V7VQ50"/>
<organism evidence="2 4">
    <name type="scientific">Meloidogyne enterolobii</name>
    <name type="common">Root-knot nematode worm</name>
    <name type="synonym">Meloidogyne mayaguensis</name>
    <dbReference type="NCBI Taxonomy" id="390850"/>
    <lineage>
        <taxon>Eukaryota</taxon>
        <taxon>Metazoa</taxon>
        <taxon>Ecdysozoa</taxon>
        <taxon>Nematoda</taxon>
        <taxon>Chromadorea</taxon>
        <taxon>Rhabditida</taxon>
        <taxon>Tylenchina</taxon>
        <taxon>Tylenchomorpha</taxon>
        <taxon>Tylenchoidea</taxon>
        <taxon>Meloidogynidae</taxon>
        <taxon>Meloidogyninae</taxon>
        <taxon>Meloidogyne</taxon>
    </lineage>
</organism>
<evidence type="ECO:0000313" key="2">
    <source>
        <dbReference type="EMBL" id="CAD2176882.1"/>
    </source>
</evidence>
<proteinExistence type="predicted"/>
<dbReference type="EMBL" id="CAJEWN010000285">
    <property type="protein sequence ID" value="CAD2176882.1"/>
    <property type="molecule type" value="Genomic_DNA"/>
</dbReference>
<keyword evidence="1" id="KW-1133">Transmembrane helix</keyword>
<keyword evidence="1" id="KW-0472">Membrane</keyword>
<comment type="caution">
    <text evidence="2">The sequence shown here is derived from an EMBL/GenBank/DDBJ whole genome shotgun (WGS) entry which is preliminary data.</text>
</comment>
<dbReference type="Proteomes" id="UP000580250">
    <property type="component" value="Unassembled WGS sequence"/>
</dbReference>